<dbReference type="Proteomes" id="UP000243255">
    <property type="component" value="Unassembled WGS sequence"/>
</dbReference>
<dbReference type="PROSITE" id="PS50035">
    <property type="entry name" value="PLD"/>
    <property type="match status" value="1"/>
</dbReference>
<proteinExistence type="predicted"/>
<dbReference type="InterPro" id="IPR025202">
    <property type="entry name" value="PLD-like_dom"/>
</dbReference>
<dbReference type="RefSeq" id="WP_073124488.1">
    <property type="nucleotide sequence ID" value="NZ_BAABCH010000026.1"/>
</dbReference>
<gene>
    <name evidence="2" type="ORF">SAMN04488530_105113</name>
</gene>
<evidence type="ECO:0000313" key="2">
    <source>
        <dbReference type="EMBL" id="SHG69418.1"/>
    </source>
</evidence>
<organism evidence="2 3">
    <name type="scientific">Asaccharospora irregularis DSM 2635</name>
    <dbReference type="NCBI Taxonomy" id="1121321"/>
    <lineage>
        <taxon>Bacteria</taxon>
        <taxon>Bacillati</taxon>
        <taxon>Bacillota</taxon>
        <taxon>Clostridia</taxon>
        <taxon>Peptostreptococcales</taxon>
        <taxon>Peptostreptococcaceae</taxon>
        <taxon>Asaccharospora</taxon>
    </lineage>
</organism>
<keyword evidence="3" id="KW-1185">Reference proteome</keyword>
<dbReference type="Pfam" id="PF13091">
    <property type="entry name" value="PLDc_2"/>
    <property type="match status" value="1"/>
</dbReference>
<dbReference type="GO" id="GO:0003824">
    <property type="term" value="F:catalytic activity"/>
    <property type="evidence" value="ECO:0007669"/>
    <property type="project" value="InterPro"/>
</dbReference>
<dbReference type="SUPFAM" id="SSF56024">
    <property type="entry name" value="Phospholipase D/nuclease"/>
    <property type="match status" value="1"/>
</dbReference>
<feature type="domain" description="PLD phosphodiesterase" evidence="1">
    <location>
        <begin position="8"/>
        <end position="38"/>
    </location>
</feature>
<dbReference type="STRING" id="1121321.SAMN04488530_105113"/>
<name>A0A1M5LWI1_9FIRM</name>
<dbReference type="EMBL" id="FQWX01000005">
    <property type="protein sequence ID" value="SHG69418.1"/>
    <property type="molecule type" value="Genomic_DNA"/>
</dbReference>
<sequence length="88" mass="10026">MKIFIADREKGFHTKVYIFENENDYKVIIGSSNITQSALKSNIEWNVKIVSKEEEPFIKDASKSYGKSKKVKGSWGTCHNSDGCNKCF</sequence>
<accession>A0A1M5LWI1</accession>
<dbReference type="GO" id="GO:0006793">
    <property type="term" value="P:phosphorus metabolic process"/>
    <property type="evidence" value="ECO:0007669"/>
    <property type="project" value="UniProtKB-ARBA"/>
</dbReference>
<dbReference type="Gene3D" id="3.30.870.10">
    <property type="entry name" value="Endonuclease Chain A"/>
    <property type="match status" value="1"/>
</dbReference>
<evidence type="ECO:0000259" key="1">
    <source>
        <dbReference type="PROSITE" id="PS50035"/>
    </source>
</evidence>
<evidence type="ECO:0000313" key="3">
    <source>
        <dbReference type="Proteomes" id="UP000243255"/>
    </source>
</evidence>
<reference evidence="3" key="1">
    <citation type="submission" date="2016-11" db="EMBL/GenBank/DDBJ databases">
        <authorList>
            <person name="Varghese N."/>
            <person name="Submissions S."/>
        </authorList>
    </citation>
    <scope>NUCLEOTIDE SEQUENCE [LARGE SCALE GENOMIC DNA]</scope>
    <source>
        <strain evidence="3">DSM 2635</strain>
    </source>
</reference>
<dbReference type="InterPro" id="IPR001736">
    <property type="entry name" value="PLipase_D/transphosphatidylase"/>
</dbReference>
<protein>
    <submittedName>
        <fullName evidence="2">PLD-like domain-containing protein</fullName>
    </submittedName>
</protein>
<dbReference type="AlphaFoldDB" id="A0A1M5LWI1"/>